<keyword evidence="1" id="KW-0472">Membrane</keyword>
<name>I4EM96_9BACT</name>
<dbReference type="EMBL" id="CAGS01000530">
    <property type="protein sequence ID" value="CCF85809.1"/>
    <property type="molecule type" value="Genomic_DNA"/>
</dbReference>
<keyword evidence="1" id="KW-1133">Transmembrane helix</keyword>
<dbReference type="RefSeq" id="WP_008481019.1">
    <property type="nucleotide sequence ID" value="NZ_CAGS01000530.1"/>
</dbReference>
<feature type="transmembrane region" description="Helical" evidence="1">
    <location>
        <begin position="27"/>
        <end position="47"/>
    </location>
</feature>
<comment type="caution">
    <text evidence="2">The sequence shown here is derived from an EMBL/GenBank/DDBJ whole genome shotgun (WGS) entry which is preliminary data.</text>
</comment>
<evidence type="ECO:0000313" key="2">
    <source>
        <dbReference type="EMBL" id="CCF85809.1"/>
    </source>
</evidence>
<protein>
    <submittedName>
        <fullName evidence="2">Uncharacterized protein</fullName>
    </submittedName>
</protein>
<reference evidence="2 3" key="1">
    <citation type="journal article" date="2012" name="ISME J.">
        <title>Nitrification expanded: discovery, physiology and genomics of a nitrite-oxidizing bacterium from the phylum Chloroflexi.</title>
        <authorList>
            <person name="Sorokin D.Y."/>
            <person name="Lucker S."/>
            <person name="Vejmelkova D."/>
            <person name="Kostrikina N.A."/>
            <person name="Kleerebezem R."/>
            <person name="Rijpstra W.I."/>
            <person name="Damste J.S."/>
            <person name="Le Paslier D."/>
            <person name="Muyzer G."/>
            <person name="Wagner M."/>
            <person name="van Loosdrecht M.C."/>
            <person name="Daims H."/>
        </authorList>
    </citation>
    <scope>NUCLEOTIDE SEQUENCE [LARGE SCALE GENOMIC DNA]</scope>
    <source>
        <strain evidence="3">none</strain>
    </source>
</reference>
<evidence type="ECO:0000256" key="1">
    <source>
        <dbReference type="SAM" id="Phobius"/>
    </source>
</evidence>
<feature type="transmembrane region" description="Helical" evidence="1">
    <location>
        <begin position="54"/>
        <end position="71"/>
    </location>
</feature>
<keyword evidence="1" id="KW-0812">Transmembrane</keyword>
<organism evidence="2 3">
    <name type="scientific">Nitrolancea hollandica Lb</name>
    <dbReference type="NCBI Taxonomy" id="1129897"/>
    <lineage>
        <taxon>Bacteria</taxon>
        <taxon>Pseudomonadati</taxon>
        <taxon>Thermomicrobiota</taxon>
        <taxon>Thermomicrobia</taxon>
        <taxon>Sphaerobacterales</taxon>
        <taxon>Sphaerobacterineae</taxon>
        <taxon>Sphaerobacteraceae</taxon>
        <taxon>Nitrolancea</taxon>
    </lineage>
</organism>
<accession>I4EM96</accession>
<gene>
    <name evidence="2" type="ORF">NITHO_5760002</name>
</gene>
<sequence length="121" mass="12999">MSDILRLLGVVLAPVLAVMILFWKGSVIVAGLVVGFLLIGLLTGVLIRSWWSTAYIVALGLVWIIYAIVVHTGTEEMPLPGTILLQILWGMLPGAIGAAIGTVLGQWIERRWRHANTGGTA</sequence>
<keyword evidence="3" id="KW-1185">Reference proteome</keyword>
<evidence type="ECO:0000313" key="3">
    <source>
        <dbReference type="Proteomes" id="UP000004221"/>
    </source>
</evidence>
<proteinExistence type="predicted"/>
<dbReference type="Proteomes" id="UP000004221">
    <property type="component" value="Unassembled WGS sequence"/>
</dbReference>
<dbReference type="AlphaFoldDB" id="I4EM96"/>
<feature type="transmembrane region" description="Helical" evidence="1">
    <location>
        <begin position="83"/>
        <end position="104"/>
    </location>
</feature>